<dbReference type="Pfam" id="PF00472">
    <property type="entry name" value="RF-1"/>
    <property type="match status" value="1"/>
</dbReference>
<dbReference type="RefSeq" id="WP_095497912.1">
    <property type="nucleotide sequence ID" value="NZ_BSPO01000001.1"/>
</dbReference>
<dbReference type="Gene3D" id="3.30.160.20">
    <property type="match status" value="1"/>
</dbReference>
<dbReference type="PANTHER" id="PTHR47814:SF1">
    <property type="entry name" value="PEPTIDYL-TRNA HYDROLASE ARFB"/>
    <property type="match status" value="1"/>
</dbReference>
<dbReference type="GO" id="GO:0072344">
    <property type="term" value="P:rescue of stalled ribosome"/>
    <property type="evidence" value="ECO:0007669"/>
    <property type="project" value="TreeGrafter"/>
</dbReference>
<comment type="caution">
    <text evidence="4">The sequence shown here is derived from an EMBL/GenBank/DDBJ whole genome shotgun (WGS) entry which is preliminary data.</text>
</comment>
<keyword evidence="5" id="KW-1185">Reference proteome</keyword>
<dbReference type="SUPFAM" id="SSF75620">
    <property type="entry name" value="Release factor"/>
    <property type="match status" value="1"/>
</dbReference>
<gene>
    <name evidence="4" type="primary">yaeJ</name>
    <name evidence="4" type="ORF">GCM10007894_03390</name>
</gene>
<reference evidence="4 5" key="1">
    <citation type="journal article" date="2014" name="Int. J. Syst. Evol. Microbiol.">
        <title>Complete genome sequence of Corynebacterium casei LMG S-19264T (=DSM 44701T), isolated from a smear-ripened cheese.</title>
        <authorList>
            <consortium name="US DOE Joint Genome Institute (JGI-PGF)"/>
            <person name="Walter F."/>
            <person name="Albersmeier A."/>
            <person name="Kalinowski J."/>
            <person name="Ruckert C."/>
        </authorList>
    </citation>
    <scope>NUCLEOTIDE SEQUENCE [LARGE SCALE GENOMIC DNA]</scope>
    <source>
        <strain evidence="4 5">NBRC 112785</strain>
    </source>
</reference>
<accession>A0AA37TQ74</accession>
<dbReference type="AlphaFoldDB" id="A0AA37TQ74"/>
<dbReference type="InterPro" id="IPR000352">
    <property type="entry name" value="Pep_chain_release_fac_I"/>
</dbReference>
<evidence type="ECO:0000256" key="2">
    <source>
        <dbReference type="SAM" id="MobiDB-lite"/>
    </source>
</evidence>
<organism evidence="4 5">
    <name type="scientific">Paraferrimonas haliotis</name>
    <dbReference type="NCBI Taxonomy" id="2013866"/>
    <lineage>
        <taxon>Bacteria</taxon>
        <taxon>Pseudomonadati</taxon>
        <taxon>Pseudomonadota</taxon>
        <taxon>Gammaproteobacteria</taxon>
        <taxon>Alteromonadales</taxon>
        <taxon>Ferrimonadaceae</taxon>
        <taxon>Paraferrimonas</taxon>
    </lineage>
</organism>
<dbReference type="GO" id="GO:0003747">
    <property type="term" value="F:translation release factor activity"/>
    <property type="evidence" value="ECO:0007669"/>
    <property type="project" value="InterPro"/>
</dbReference>
<evidence type="ECO:0000259" key="3">
    <source>
        <dbReference type="Pfam" id="PF00472"/>
    </source>
</evidence>
<dbReference type="GO" id="GO:0043022">
    <property type="term" value="F:ribosome binding"/>
    <property type="evidence" value="ECO:0007669"/>
    <property type="project" value="TreeGrafter"/>
</dbReference>
<proteinExistence type="inferred from homology"/>
<dbReference type="Proteomes" id="UP001157439">
    <property type="component" value="Unassembled WGS sequence"/>
</dbReference>
<evidence type="ECO:0000313" key="4">
    <source>
        <dbReference type="EMBL" id="GLS82362.1"/>
    </source>
</evidence>
<comment type="similarity">
    <text evidence="1">Belongs to the prokaryotic/mitochondrial release factor family.</text>
</comment>
<keyword evidence="4" id="KW-0378">Hydrolase</keyword>
<dbReference type="NCBIfam" id="NF006718">
    <property type="entry name" value="PRK09256.1"/>
    <property type="match status" value="1"/>
</dbReference>
<sequence length="138" mass="15552">MAVRISNQVQLQEHELQWQFVRAQGAGGQHVNKTSSAAVLIFDISASSLPDYYKNRLLNLRDHRISASGKIIIKSQGTRSQFDNRQAALESLVALIKSVTLVQKKRIPTKPTKASQRRRVDSKKRRSDTKAGRAKPKF</sequence>
<evidence type="ECO:0000313" key="5">
    <source>
        <dbReference type="Proteomes" id="UP001157439"/>
    </source>
</evidence>
<feature type="compositionally biased region" description="Basic residues" evidence="2">
    <location>
        <begin position="115"/>
        <end position="138"/>
    </location>
</feature>
<feature type="domain" description="Prokaryotic-type class I peptide chain release factors" evidence="3">
    <location>
        <begin position="8"/>
        <end position="131"/>
    </location>
</feature>
<dbReference type="PANTHER" id="PTHR47814">
    <property type="entry name" value="PEPTIDYL-TRNA HYDROLASE ARFB"/>
    <property type="match status" value="1"/>
</dbReference>
<evidence type="ECO:0000256" key="1">
    <source>
        <dbReference type="ARBA" id="ARBA00010835"/>
    </source>
</evidence>
<protein>
    <submittedName>
        <fullName evidence="4">Aminoacyl-tRNA hydrolase</fullName>
    </submittedName>
</protein>
<dbReference type="GO" id="GO:0004045">
    <property type="term" value="F:peptidyl-tRNA hydrolase activity"/>
    <property type="evidence" value="ECO:0007669"/>
    <property type="project" value="TreeGrafter"/>
</dbReference>
<feature type="region of interest" description="Disordered" evidence="2">
    <location>
        <begin position="106"/>
        <end position="138"/>
    </location>
</feature>
<name>A0AA37TQ74_9GAMM</name>
<dbReference type="InterPro" id="IPR045853">
    <property type="entry name" value="Pep_chain_release_fac_I_sf"/>
</dbReference>
<dbReference type="EMBL" id="BSPO01000001">
    <property type="protein sequence ID" value="GLS82362.1"/>
    <property type="molecule type" value="Genomic_DNA"/>
</dbReference>